<dbReference type="PANTHER" id="PTHR24148:SF73">
    <property type="entry name" value="HET DOMAIN PROTEIN (AFU_ORTHOLOGUE AFUA_8G01020)"/>
    <property type="match status" value="1"/>
</dbReference>
<name>A0AAE0TVS1_9PEZI</name>
<evidence type="ECO:0008006" key="3">
    <source>
        <dbReference type="Google" id="ProtNLM"/>
    </source>
</evidence>
<dbReference type="PANTHER" id="PTHR24148">
    <property type="entry name" value="ANKYRIN REPEAT DOMAIN-CONTAINING PROTEIN 39 HOMOLOG-RELATED"/>
    <property type="match status" value="1"/>
</dbReference>
<keyword evidence="2" id="KW-1185">Reference proteome</keyword>
<comment type="caution">
    <text evidence="1">The sequence shown here is derived from an EMBL/GenBank/DDBJ whole genome shotgun (WGS) entry which is preliminary data.</text>
</comment>
<dbReference type="InterPro" id="IPR052895">
    <property type="entry name" value="HetReg/Transcr_Mod"/>
</dbReference>
<gene>
    <name evidence="1" type="ORF">B0H63DRAFT_198483</name>
</gene>
<accession>A0AAE0TVS1</accession>
<dbReference type="Proteomes" id="UP001285441">
    <property type="component" value="Unassembled WGS sequence"/>
</dbReference>
<evidence type="ECO:0000313" key="2">
    <source>
        <dbReference type="Proteomes" id="UP001285441"/>
    </source>
</evidence>
<sequence>MGCPPVDVSLDEIPVEFSTPFYFLALGEIFRNPYWRRRWITQEIHVSWSVSIHCGKSEIGPYGNVEERWLRRITQYTDSCQAIARRHLREGNDFFKTVLTETSAVSWALIVFVDPKRPANITHLNGFFRTEASVAHDYVYGLLALLPEDIGIVPNYSLDTREVFADFAFRFIKHFGNTQLLHLANHNASDLPSWVPDLRHQIPTSSPSLPGDSNKGSGATEIRGYKIRLLGTHENLFNASADAPCGIRSRSGDLLAVSGLVIGRIIALGDVLDELADGKGDLRRTFKVLAGWQELYRKLSRERAFDGHGHSYENDFEFMIDFVFTVSAGISQDFDDPDRQWRRCPRAEFEEYMLGLFWQPRSYPEGLSWDYMKMRLTWIDLLVARNTFFITAGGRMGLAPGEIHVEDLICILAGLRMPVRLRRVKAEGHPRFTYHESVYVQGESQDV</sequence>
<evidence type="ECO:0000313" key="1">
    <source>
        <dbReference type="EMBL" id="KAK3381263.1"/>
    </source>
</evidence>
<dbReference type="AlphaFoldDB" id="A0AAE0TVS1"/>
<dbReference type="EMBL" id="JAULSW010000005">
    <property type="protein sequence ID" value="KAK3381263.1"/>
    <property type="molecule type" value="Genomic_DNA"/>
</dbReference>
<reference evidence="1" key="2">
    <citation type="submission" date="2023-06" db="EMBL/GenBank/DDBJ databases">
        <authorList>
            <consortium name="Lawrence Berkeley National Laboratory"/>
            <person name="Haridas S."/>
            <person name="Hensen N."/>
            <person name="Bonometti L."/>
            <person name="Westerberg I."/>
            <person name="Brannstrom I.O."/>
            <person name="Guillou S."/>
            <person name="Cros-Aarteil S."/>
            <person name="Calhoun S."/>
            <person name="Kuo A."/>
            <person name="Mondo S."/>
            <person name="Pangilinan J."/>
            <person name="Riley R."/>
            <person name="LaButti K."/>
            <person name="Andreopoulos B."/>
            <person name="Lipzen A."/>
            <person name="Chen C."/>
            <person name="Yanf M."/>
            <person name="Daum C."/>
            <person name="Ng V."/>
            <person name="Clum A."/>
            <person name="Steindorff A."/>
            <person name="Ohm R."/>
            <person name="Martin F."/>
            <person name="Silar P."/>
            <person name="Natvig D."/>
            <person name="Lalanne C."/>
            <person name="Gautier V."/>
            <person name="Ament-velasquez S.L."/>
            <person name="Kruys A."/>
            <person name="Hutchinson M.I."/>
            <person name="Powell A.J."/>
            <person name="Barry K."/>
            <person name="Miller A.N."/>
            <person name="Grigoriev I.V."/>
            <person name="Debuchy R."/>
            <person name="Gladieux P."/>
            <person name="Thoren M.H."/>
            <person name="Johannesson H."/>
        </authorList>
    </citation>
    <scope>NUCLEOTIDE SEQUENCE</scope>
    <source>
        <strain evidence="1">CBS 232.78</strain>
    </source>
</reference>
<proteinExistence type="predicted"/>
<protein>
    <recommendedName>
        <fullName evidence="3">Heterokaryon incompatibility domain-containing protein</fullName>
    </recommendedName>
</protein>
<organism evidence="1 2">
    <name type="scientific">Podospora didyma</name>
    <dbReference type="NCBI Taxonomy" id="330526"/>
    <lineage>
        <taxon>Eukaryota</taxon>
        <taxon>Fungi</taxon>
        <taxon>Dikarya</taxon>
        <taxon>Ascomycota</taxon>
        <taxon>Pezizomycotina</taxon>
        <taxon>Sordariomycetes</taxon>
        <taxon>Sordariomycetidae</taxon>
        <taxon>Sordariales</taxon>
        <taxon>Podosporaceae</taxon>
        <taxon>Podospora</taxon>
    </lineage>
</organism>
<reference evidence="1" key="1">
    <citation type="journal article" date="2023" name="Mol. Phylogenet. Evol.">
        <title>Genome-scale phylogeny and comparative genomics of the fungal order Sordariales.</title>
        <authorList>
            <person name="Hensen N."/>
            <person name="Bonometti L."/>
            <person name="Westerberg I."/>
            <person name="Brannstrom I.O."/>
            <person name="Guillou S."/>
            <person name="Cros-Aarteil S."/>
            <person name="Calhoun S."/>
            <person name="Haridas S."/>
            <person name="Kuo A."/>
            <person name="Mondo S."/>
            <person name="Pangilinan J."/>
            <person name="Riley R."/>
            <person name="LaButti K."/>
            <person name="Andreopoulos B."/>
            <person name="Lipzen A."/>
            <person name="Chen C."/>
            <person name="Yan M."/>
            <person name="Daum C."/>
            <person name="Ng V."/>
            <person name="Clum A."/>
            <person name="Steindorff A."/>
            <person name="Ohm R.A."/>
            <person name="Martin F."/>
            <person name="Silar P."/>
            <person name="Natvig D.O."/>
            <person name="Lalanne C."/>
            <person name="Gautier V."/>
            <person name="Ament-Velasquez S.L."/>
            <person name="Kruys A."/>
            <person name="Hutchinson M.I."/>
            <person name="Powell A.J."/>
            <person name="Barry K."/>
            <person name="Miller A.N."/>
            <person name="Grigoriev I.V."/>
            <person name="Debuchy R."/>
            <person name="Gladieux P."/>
            <person name="Hiltunen Thoren M."/>
            <person name="Johannesson H."/>
        </authorList>
    </citation>
    <scope>NUCLEOTIDE SEQUENCE</scope>
    <source>
        <strain evidence="1">CBS 232.78</strain>
    </source>
</reference>